<dbReference type="Gene3D" id="3.40.50.300">
    <property type="entry name" value="P-loop containing nucleotide triphosphate hydrolases"/>
    <property type="match status" value="1"/>
</dbReference>
<keyword evidence="3 11" id="KW-0808">Transferase</keyword>
<dbReference type="SUPFAM" id="SSF48019">
    <property type="entry name" value="post-AAA+ oligomerization domain-like"/>
    <property type="match status" value="1"/>
</dbReference>
<dbReference type="RefSeq" id="WP_163518928.1">
    <property type="nucleotide sequence ID" value="NZ_JTCM02000031.1"/>
</dbReference>
<feature type="domain" description="DNA polymerase III delta subunit-like C-terminal" evidence="10">
    <location>
        <begin position="202"/>
        <end position="311"/>
    </location>
</feature>
<dbReference type="GO" id="GO:0009360">
    <property type="term" value="C:DNA polymerase III complex"/>
    <property type="evidence" value="ECO:0007669"/>
    <property type="project" value="InterPro"/>
</dbReference>
<evidence type="ECO:0000256" key="5">
    <source>
        <dbReference type="ARBA" id="ARBA00022705"/>
    </source>
</evidence>
<protein>
    <recommendedName>
        <fullName evidence="2">DNA polymerase III subunit delta</fullName>
        <ecNumber evidence="1">2.7.7.7</ecNumber>
    </recommendedName>
</protein>
<organism evidence="11 12">
    <name type="scientific">Hassallia byssoidea VB512170</name>
    <dbReference type="NCBI Taxonomy" id="1304833"/>
    <lineage>
        <taxon>Bacteria</taxon>
        <taxon>Bacillati</taxon>
        <taxon>Cyanobacteriota</taxon>
        <taxon>Cyanophyceae</taxon>
        <taxon>Nostocales</taxon>
        <taxon>Tolypothrichaceae</taxon>
        <taxon>Hassallia</taxon>
    </lineage>
</organism>
<dbReference type="GO" id="GO:0006261">
    <property type="term" value="P:DNA-templated DNA replication"/>
    <property type="evidence" value="ECO:0007669"/>
    <property type="project" value="TreeGrafter"/>
</dbReference>
<comment type="caution">
    <text evidence="11">The sequence shown here is derived from an EMBL/GenBank/DDBJ whole genome shotgun (WGS) entry which is preliminary data.</text>
</comment>
<dbReference type="Pfam" id="PF06144">
    <property type="entry name" value="DNA_pol3_delta"/>
    <property type="match status" value="1"/>
</dbReference>
<dbReference type="EC" id="2.7.7.7" evidence="1"/>
<comment type="catalytic activity">
    <reaction evidence="8">
        <text>DNA(n) + a 2'-deoxyribonucleoside 5'-triphosphate = DNA(n+1) + diphosphate</text>
        <dbReference type="Rhea" id="RHEA:22508"/>
        <dbReference type="Rhea" id="RHEA-COMP:17339"/>
        <dbReference type="Rhea" id="RHEA-COMP:17340"/>
        <dbReference type="ChEBI" id="CHEBI:33019"/>
        <dbReference type="ChEBI" id="CHEBI:61560"/>
        <dbReference type="ChEBI" id="CHEBI:173112"/>
        <dbReference type="EC" id="2.7.7.7"/>
    </reaction>
</comment>
<name>A0A846HA20_9CYAN</name>
<keyword evidence="6" id="KW-0239">DNA-directed DNA polymerase</keyword>
<evidence type="ECO:0000256" key="2">
    <source>
        <dbReference type="ARBA" id="ARBA00017703"/>
    </source>
</evidence>
<dbReference type="PANTHER" id="PTHR34388:SF1">
    <property type="entry name" value="DNA POLYMERASE III SUBUNIT DELTA"/>
    <property type="match status" value="1"/>
</dbReference>
<keyword evidence="12" id="KW-1185">Reference proteome</keyword>
<dbReference type="AlphaFoldDB" id="A0A846HA20"/>
<dbReference type="PANTHER" id="PTHR34388">
    <property type="entry name" value="DNA POLYMERASE III SUBUNIT DELTA"/>
    <property type="match status" value="1"/>
</dbReference>
<evidence type="ECO:0000256" key="1">
    <source>
        <dbReference type="ARBA" id="ARBA00012417"/>
    </source>
</evidence>
<gene>
    <name evidence="11" type="primary">holA</name>
    <name evidence="11" type="ORF">PI95_015705</name>
</gene>
<dbReference type="GO" id="GO:0003677">
    <property type="term" value="F:DNA binding"/>
    <property type="evidence" value="ECO:0007669"/>
    <property type="project" value="InterPro"/>
</dbReference>
<evidence type="ECO:0000256" key="8">
    <source>
        <dbReference type="ARBA" id="ARBA00049244"/>
    </source>
</evidence>
<dbReference type="Proteomes" id="UP000031549">
    <property type="component" value="Unassembled WGS sequence"/>
</dbReference>
<keyword evidence="5" id="KW-0235">DNA replication</keyword>
<dbReference type="InterPro" id="IPR027417">
    <property type="entry name" value="P-loop_NTPase"/>
</dbReference>
<dbReference type="InterPro" id="IPR008921">
    <property type="entry name" value="DNA_pol3_clamp-load_cplx_C"/>
</dbReference>
<evidence type="ECO:0000256" key="7">
    <source>
        <dbReference type="ARBA" id="ARBA00034754"/>
    </source>
</evidence>
<dbReference type="InterPro" id="IPR048466">
    <property type="entry name" value="DNA_pol3_delta-like_C"/>
</dbReference>
<comment type="similarity">
    <text evidence="7">Belongs to the DNA polymerase HolA subunit family.</text>
</comment>
<sequence length="327" mass="36820">MPVYVYWGEDDFSIEKAIALLRDRILDPNWIGFNYTSISPDQPDAAIIALNQVMTPIFGAGGRLVWLMNTTISQNCPENVLTELQRTLPVIPEDSFLLLTSRNKPDERLKSTKLLKQYAKEFREFPLIPTWKTDLLLQSVNQAAEIVGVKLSPKCAELLAESVGNDTRLLYNELEKLRLYTEGSNQPLEVDVVARLVRNTTQNSFQLADAIIMGDTAKALTTLADLMNASEPGLRIVATLISRFRTWLWVKIMIESGERNQQAIAQAAEIGNPKRIYFLQQEIKSVSLPQLISTLPVLLELEVSLKQGASEISTLQTKVIELCQLYR</sequence>
<dbReference type="Pfam" id="PF21694">
    <property type="entry name" value="DNA_pol3_delta_C"/>
    <property type="match status" value="1"/>
</dbReference>
<evidence type="ECO:0000313" key="12">
    <source>
        <dbReference type="Proteomes" id="UP000031549"/>
    </source>
</evidence>
<feature type="domain" description="DNA polymerase III delta N-terminal" evidence="9">
    <location>
        <begin position="4"/>
        <end position="124"/>
    </location>
</feature>
<accession>A0A846HA20</accession>
<keyword evidence="4 11" id="KW-0548">Nucleotidyltransferase</keyword>
<dbReference type="Gene3D" id="1.20.272.10">
    <property type="match status" value="1"/>
</dbReference>
<proteinExistence type="inferred from homology"/>
<dbReference type="EMBL" id="JTCM02000031">
    <property type="protein sequence ID" value="NEU73963.1"/>
    <property type="molecule type" value="Genomic_DNA"/>
</dbReference>
<evidence type="ECO:0000256" key="3">
    <source>
        <dbReference type="ARBA" id="ARBA00022679"/>
    </source>
</evidence>
<dbReference type="InterPro" id="IPR010372">
    <property type="entry name" value="DNA_pol3_delta_N"/>
</dbReference>
<evidence type="ECO:0000313" key="11">
    <source>
        <dbReference type="EMBL" id="NEU73963.1"/>
    </source>
</evidence>
<dbReference type="SUPFAM" id="SSF52540">
    <property type="entry name" value="P-loop containing nucleoside triphosphate hydrolases"/>
    <property type="match status" value="1"/>
</dbReference>
<dbReference type="InterPro" id="IPR005790">
    <property type="entry name" value="DNA_polIII_delta"/>
</dbReference>
<dbReference type="Gene3D" id="1.10.8.60">
    <property type="match status" value="1"/>
</dbReference>
<reference evidence="11 12" key="1">
    <citation type="journal article" date="2015" name="Genome Announc.">
        <title>Draft Genome Sequence of Cyanobacterium Hassallia byssoidea Strain VB512170, Isolated from Monuments in India.</title>
        <authorList>
            <person name="Singh D."/>
            <person name="Chandrababunaidu M.M."/>
            <person name="Panda A."/>
            <person name="Sen D."/>
            <person name="Bhattacharyya S."/>
            <person name="Adhikary S.P."/>
            <person name="Tripathy S."/>
        </authorList>
    </citation>
    <scope>NUCLEOTIDE SEQUENCE [LARGE SCALE GENOMIC DNA]</scope>
    <source>
        <strain evidence="11 12">VB512170</strain>
    </source>
</reference>
<evidence type="ECO:0000256" key="4">
    <source>
        <dbReference type="ARBA" id="ARBA00022695"/>
    </source>
</evidence>
<dbReference type="NCBIfam" id="TIGR01128">
    <property type="entry name" value="holA"/>
    <property type="match status" value="1"/>
</dbReference>
<evidence type="ECO:0000259" key="9">
    <source>
        <dbReference type="Pfam" id="PF06144"/>
    </source>
</evidence>
<evidence type="ECO:0000259" key="10">
    <source>
        <dbReference type="Pfam" id="PF21694"/>
    </source>
</evidence>
<evidence type="ECO:0000256" key="6">
    <source>
        <dbReference type="ARBA" id="ARBA00022932"/>
    </source>
</evidence>
<dbReference type="GO" id="GO:0003887">
    <property type="term" value="F:DNA-directed DNA polymerase activity"/>
    <property type="evidence" value="ECO:0007669"/>
    <property type="project" value="UniProtKB-KW"/>
</dbReference>